<gene>
    <name evidence="1" type="ORF">J5N97_009480</name>
</gene>
<protein>
    <submittedName>
        <fullName evidence="1">Uncharacterized protein</fullName>
    </submittedName>
</protein>
<proteinExistence type="predicted"/>
<dbReference type="EMBL" id="JAGGNH010000002">
    <property type="protein sequence ID" value="KAJ0981225.1"/>
    <property type="molecule type" value="Genomic_DNA"/>
</dbReference>
<keyword evidence="2" id="KW-1185">Reference proteome</keyword>
<accession>A0A9D5HLI5</accession>
<reference evidence="1" key="1">
    <citation type="submission" date="2021-03" db="EMBL/GenBank/DDBJ databases">
        <authorList>
            <person name="Li Z."/>
            <person name="Yang C."/>
        </authorList>
    </citation>
    <scope>NUCLEOTIDE SEQUENCE</scope>
    <source>
        <strain evidence="1">Dzin_1.0</strain>
        <tissue evidence="1">Leaf</tissue>
    </source>
</reference>
<organism evidence="1 2">
    <name type="scientific">Dioscorea zingiberensis</name>
    <dbReference type="NCBI Taxonomy" id="325984"/>
    <lineage>
        <taxon>Eukaryota</taxon>
        <taxon>Viridiplantae</taxon>
        <taxon>Streptophyta</taxon>
        <taxon>Embryophyta</taxon>
        <taxon>Tracheophyta</taxon>
        <taxon>Spermatophyta</taxon>
        <taxon>Magnoliopsida</taxon>
        <taxon>Liliopsida</taxon>
        <taxon>Dioscoreales</taxon>
        <taxon>Dioscoreaceae</taxon>
        <taxon>Dioscorea</taxon>
    </lineage>
</organism>
<dbReference type="AlphaFoldDB" id="A0A9D5HLI5"/>
<sequence length="74" mass="7763">MAGEGGGVRGCRRGVQPRFIPRRGAVLRAVLTSLLQLFISLSVASAARARVLPEAPLAAATSASGEEEIIWAFE</sequence>
<reference evidence="1" key="2">
    <citation type="journal article" date="2022" name="Hortic Res">
        <title>The genome of Dioscorea zingiberensis sheds light on the biosynthesis, origin and evolution of the medicinally important diosgenin saponins.</title>
        <authorList>
            <person name="Li Y."/>
            <person name="Tan C."/>
            <person name="Li Z."/>
            <person name="Guo J."/>
            <person name="Li S."/>
            <person name="Chen X."/>
            <person name="Wang C."/>
            <person name="Dai X."/>
            <person name="Yang H."/>
            <person name="Song W."/>
            <person name="Hou L."/>
            <person name="Xu J."/>
            <person name="Tong Z."/>
            <person name="Xu A."/>
            <person name="Yuan X."/>
            <person name="Wang W."/>
            <person name="Yang Q."/>
            <person name="Chen L."/>
            <person name="Sun Z."/>
            <person name="Wang K."/>
            <person name="Pan B."/>
            <person name="Chen J."/>
            <person name="Bao Y."/>
            <person name="Liu F."/>
            <person name="Qi X."/>
            <person name="Gang D.R."/>
            <person name="Wen J."/>
            <person name="Li J."/>
        </authorList>
    </citation>
    <scope>NUCLEOTIDE SEQUENCE</scope>
    <source>
        <strain evidence="1">Dzin_1.0</strain>
    </source>
</reference>
<evidence type="ECO:0000313" key="1">
    <source>
        <dbReference type="EMBL" id="KAJ0981225.1"/>
    </source>
</evidence>
<dbReference type="Proteomes" id="UP001085076">
    <property type="component" value="Miscellaneous, Linkage group lg02"/>
</dbReference>
<name>A0A9D5HLI5_9LILI</name>
<comment type="caution">
    <text evidence="1">The sequence shown here is derived from an EMBL/GenBank/DDBJ whole genome shotgun (WGS) entry which is preliminary data.</text>
</comment>
<evidence type="ECO:0000313" key="2">
    <source>
        <dbReference type="Proteomes" id="UP001085076"/>
    </source>
</evidence>